<name>C7NU86_HALUD</name>
<dbReference type="HOGENOM" id="CLU_1105193_0_0_2"/>
<sequence length="251" mass="25125">MKQTHIGMILAASLLSLVLVVVAIAPAAGALTTDTITLDDPANETVEVDLDFSGSTSATVALEDSDGSVVTSETLSGASGDTLTASLSAGYATPGNYTLNVTATDETVVSLNETRLTDTETVEVTDAGNETLAVEAGFEGSENATATVSIENESGSEILTDSIQYVADGGNETTIGAEYNGSDLVTGNLTVSITTTPATAYTGGWATIADDTGQGAGAIIPEGGPSIPEAVGLVALIGLLGLFGLRSNRGD</sequence>
<evidence type="ECO:0000313" key="1">
    <source>
        <dbReference type="EMBL" id="ACV10983.1"/>
    </source>
</evidence>
<evidence type="ECO:0000313" key="2">
    <source>
        <dbReference type="Proteomes" id="UP000002071"/>
    </source>
</evidence>
<dbReference type="RefSeq" id="WP_015788562.1">
    <property type="nucleotide sequence ID" value="NC_013158.1"/>
</dbReference>
<dbReference type="EMBL" id="CP001687">
    <property type="protein sequence ID" value="ACV10983.1"/>
    <property type="molecule type" value="Genomic_DNA"/>
</dbReference>
<dbReference type="KEGG" id="hut:Huta_0798"/>
<gene>
    <name evidence="1" type="ordered locus">Huta_0798</name>
</gene>
<keyword evidence="2" id="KW-1185">Reference proteome</keyword>
<proteinExistence type="predicted"/>
<dbReference type="AlphaFoldDB" id="C7NU86"/>
<dbReference type="STRING" id="519442.Huta_0798"/>
<dbReference type="Proteomes" id="UP000002071">
    <property type="component" value="Chromosome"/>
</dbReference>
<reference evidence="1 2" key="1">
    <citation type="journal article" date="2009" name="Stand. Genomic Sci.">
        <title>Complete genome sequence of Halorhabdus utahensis type strain (AX-2).</title>
        <authorList>
            <person name="Anderson I."/>
            <person name="Tindall B.J."/>
            <person name="Pomrenke H."/>
            <person name="Goker M."/>
            <person name="Lapidus A."/>
            <person name="Nolan M."/>
            <person name="Copeland A."/>
            <person name="Glavina Del Rio T."/>
            <person name="Chen F."/>
            <person name="Tice H."/>
            <person name="Cheng J.F."/>
            <person name="Lucas S."/>
            <person name="Chertkov O."/>
            <person name="Bruce D."/>
            <person name="Brettin T."/>
            <person name="Detter J.C."/>
            <person name="Han C."/>
            <person name="Goodwin L."/>
            <person name="Land M."/>
            <person name="Hauser L."/>
            <person name="Chang Y.J."/>
            <person name="Jeffries C.D."/>
            <person name="Pitluck S."/>
            <person name="Pati A."/>
            <person name="Mavromatis K."/>
            <person name="Ivanova N."/>
            <person name="Ovchinnikova G."/>
            <person name="Chen A."/>
            <person name="Palaniappan K."/>
            <person name="Chain P."/>
            <person name="Rohde M."/>
            <person name="Bristow J."/>
            <person name="Eisen J.A."/>
            <person name="Markowitz V."/>
            <person name="Hugenholtz P."/>
            <person name="Kyrpides N.C."/>
            <person name="Klenk H.P."/>
        </authorList>
    </citation>
    <scope>NUCLEOTIDE SEQUENCE [LARGE SCALE GENOMIC DNA]</scope>
    <source>
        <strain evidence="2">DSM 12940 / JCM 11049 / AX-2</strain>
    </source>
</reference>
<accession>C7NU86</accession>
<dbReference type="GeneID" id="8383070"/>
<protein>
    <submittedName>
        <fullName evidence="1">Uncharacterized protein</fullName>
    </submittedName>
</protein>
<organism evidence="1 2">
    <name type="scientific">Halorhabdus utahensis (strain DSM 12940 / JCM 11049 / AX-2)</name>
    <dbReference type="NCBI Taxonomy" id="519442"/>
    <lineage>
        <taxon>Archaea</taxon>
        <taxon>Methanobacteriati</taxon>
        <taxon>Methanobacteriota</taxon>
        <taxon>Stenosarchaea group</taxon>
        <taxon>Halobacteria</taxon>
        <taxon>Halobacteriales</taxon>
        <taxon>Haloarculaceae</taxon>
        <taxon>Halorhabdus</taxon>
    </lineage>
</organism>